<evidence type="ECO:0000313" key="1">
    <source>
        <dbReference type="EMBL" id="UWZ81640.1"/>
    </source>
</evidence>
<dbReference type="AlphaFoldDB" id="A0A9J7BFU0"/>
<protein>
    <submittedName>
        <fullName evidence="1">Imm27 family immunity protein</fullName>
    </submittedName>
</protein>
<dbReference type="Pfam" id="PF15590">
    <property type="entry name" value="Imm27"/>
    <property type="match status" value="1"/>
</dbReference>
<proteinExistence type="predicted"/>
<name>A0A9J7BFU0_9BACT</name>
<dbReference type="KEGG" id="orp:MOP44_13715"/>
<evidence type="ECO:0000313" key="2">
    <source>
        <dbReference type="Proteomes" id="UP001059380"/>
    </source>
</evidence>
<dbReference type="RefSeq" id="WP_260790461.1">
    <property type="nucleotide sequence ID" value="NZ_CP093313.1"/>
</dbReference>
<reference evidence="1" key="1">
    <citation type="submission" date="2021-04" db="EMBL/GenBank/DDBJ databases">
        <title>Phylogenetic analysis of Acidobacteriaceae.</title>
        <authorList>
            <person name="Qiu L."/>
            <person name="Zhang Q."/>
        </authorList>
    </citation>
    <scope>NUCLEOTIDE SEQUENCE</scope>
    <source>
        <strain evidence="1">DSM 25168</strain>
    </source>
</reference>
<dbReference type="InterPro" id="IPR028960">
    <property type="entry name" value="Imm27"/>
</dbReference>
<keyword evidence="2" id="KW-1185">Reference proteome</keyword>
<dbReference type="Proteomes" id="UP001059380">
    <property type="component" value="Chromosome"/>
</dbReference>
<organism evidence="1 2">
    <name type="scientific">Occallatibacter riparius</name>
    <dbReference type="NCBI Taxonomy" id="1002689"/>
    <lineage>
        <taxon>Bacteria</taxon>
        <taxon>Pseudomonadati</taxon>
        <taxon>Acidobacteriota</taxon>
        <taxon>Terriglobia</taxon>
        <taxon>Terriglobales</taxon>
        <taxon>Acidobacteriaceae</taxon>
        <taxon>Occallatibacter</taxon>
    </lineage>
</organism>
<gene>
    <name evidence="1" type="ORF">MOP44_13715</name>
</gene>
<sequence>MEIRPEESLITGAWVLVGGRVVNDESLERIHSLVSGHLERVATGNWEILYRDPRDGRYWEMFHPHGEMHGGGPASLRVLDVEAAREKYGVDRLPAK</sequence>
<accession>A0A9J7BFU0</accession>
<dbReference type="EMBL" id="CP093313">
    <property type="protein sequence ID" value="UWZ81640.1"/>
    <property type="molecule type" value="Genomic_DNA"/>
</dbReference>